<dbReference type="InterPro" id="IPR036388">
    <property type="entry name" value="WH-like_DNA-bd_sf"/>
</dbReference>
<dbReference type="GO" id="GO:0003677">
    <property type="term" value="F:DNA binding"/>
    <property type="evidence" value="ECO:0007669"/>
    <property type="project" value="UniProtKB-KW"/>
</dbReference>
<dbReference type="Pfam" id="PF03466">
    <property type="entry name" value="LysR_substrate"/>
    <property type="match status" value="1"/>
</dbReference>
<dbReference type="InterPro" id="IPR005119">
    <property type="entry name" value="LysR_subst-bd"/>
</dbReference>
<evidence type="ECO:0000256" key="2">
    <source>
        <dbReference type="ARBA" id="ARBA00023015"/>
    </source>
</evidence>
<dbReference type="SUPFAM" id="SSF46785">
    <property type="entry name" value="Winged helix' DNA-binding domain"/>
    <property type="match status" value="1"/>
</dbReference>
<comment type="similarity">
    <text evidence="1">Belongs to the LysR transcriptional regulatory family.</text>
</comment>
<evidence type="ECO:0000256" key="5">
    <source>
        <dbReference type="ARBA" id="ARBA00054626"/>
    </source>
</evidence>
<dbReference type="InterPro" id="IPR036390">
    <property type="entry name" value="WH_DNA-bd_sf"/>
</dbReference>
<evidence type="ECO:0000256" key="1">
    <source>
        <dbReference type="ARBA" id="ARBA00009437"/>
    </source>
</evidence>
<feature type="domain" description="HTH lysR-type" evidence="8">
    <location>
        <begin position="10"/>
        <end position="60"/>
    </location>
</feature>
<gene>
    <name evidence="9" type="ORF">HNQ72_003449</name>
</gene>
<dbReference type="EMBL" id="JACHEG010000003">
    <property type="protein sequence ID" value="MBB6163609.1"/>
    <property type="molecule type" value="Genomic_DNA"/>
</dbReference>
<dbReference type="Gene3D" id="1.10.10.10">
    <property type="entry name" value="Winged helix-like DNA-binding domain superfamily/Winged helix DNA-binding domain"/>
    <property type="match status" value="1"/>
</dbReference>
<dbReference type="PANTHER" id="PTHR30537">
    <property type="entry name" value="HTH-TYPE TRANSCRIPTIONAL REGULATOR"/>
    <property type="match status" value="1"/>
</dbReference>
<reference evidence="9 10" key="1">
    <citation type="submission" date="2020-08" db="EMBL/GenBank/DDBJ databases">
        <title>Genomic Encyclopedia of Type Strains, Phase IV (KMG-IV): sequencing the most valuable type-strain genomes for metagenomic binning, comparative biology and taxonomic classification.</title>
        <authorList>
            <person name="Goeker M."/>
        </authorList>
    </citation>
    <scope>NUCLEOTIDE SEQUENCE [LARGE SCALE GENOMIC DNA]</scope>
    <source>
        <strain evidence="9 10">DSM 100734</strain>
    </source>
</reference>
<comment type="function">
    <text evidence="5">Transcriptional regulator of the ttuABCDE tartrate utilization operon.</text>
</comment>
<keyword evidence="10" id="KW-1185">Reference proteome</keyword>
<proteinExistence type="inferred from homology"/>
<dbReference type="AlphaFoldDB" id="A0A7W9Y7V9"/>
<sequence>MSDGFLDMLVFVRVTEAGSLSRAARELGFSLTVVSRKLSRLEERLGVRLINRTTRSLTLTEEGSRFYDRSVRILAEIEDAETEAASGKDSAIGTLKVTATFAFGVRWLAPLLAEFQQSHPMLNVRLDTTDGLINIVEDGYDLAIRFGDLADSSLIARQLAPNRRVICAAPAYLDRSGRPSSIEDLVNYDVVSFGDPANTHWTFEDGRSVNVRSRLGSNNGELAHRWALQGRGLILKSIWDVEDDVASGKLEIVLPDQRLPAAPIHAVFPHNRLAAAKVRLCVDFLAARLKRAAPRAV</sequence>
<evidence type="ECO:0000256" key="6">
    <source>
        <dbReference type="ARBA" id="ARBA00067332"/>
    </source>
</evidence>
<evidence type="ECO:0000313" key="9">
    <source>
        <dbReference type="EMBL" id="MBB6163609.1"/>
    </source>
</evidence>
<dbReference type="PROSITE" id="PS50931">
    <property type="entry name" value="HTH_LYSR"/>
    <property type="match status" value="1"/>
</dbReference>
<dbReference type="Gene3D" id="3.40.190.290">
    <property type="match status" value="1"/>
</dbReference>
<dbReference type="CDD" id="cd08422">
    <property type="entry name" value="PBP2_CrgA_like"/>
    <property type="match status" value="1"/>
</dbReference>
<evidence type="ECO:0000256" key="7">
    <source>
        <dbReference type="ARBA" id="ARBA00083243"/>
    </source>
</evidence>
<keyword evidence="3 9" id="KW-0238">DNA-binding</keyword>
<dbReference type="FunFam" id="3.40.190.290:FF:000001">
    <property type="entry name" value="Transcriptional regulator, LysR family"/>
    <property type="match status" value="1"/>
</dbReference>
<keyword evidence="4" id="KW-0804">Transcription</keyword>
<evidence type="ECO:0000313" key="10">
    <source>
        <dbReference type="Proteomes" id="UP000547879"/>
    </source>
</evidence>
<dbReference type="InterPro" id="IPR000847">
    <property type="entry name" value="LysR_HTH_N"/>
</dbReference>
<comment type="caution">
    <text evidence="9">The sequence shown here is derived from an EMBL/GenBank/DDBJ whole genome shotgun (WGS) entry which is preliminary data.</text>
</comment>
<organism evidence="9 10">
    <name type="scientific">Rhizobium wenxiniae</name>
    <dbReference type="NCBI Taxonomy" id="1737357"/>
    <lineage>
        <taxon>Bacteria</taxon>
        <taxon>Pseudomonadati</taxon>
        <taxon>Pseudomonadota</taxon>
        <taxon>Alphaproteobacteria</taxon>
        <taxon>Hyphomicrobiales</taxon>
        <taxon>Rhizobiaceae</taxon>
        <taxon>Rhizobium/Agrobacterium group</taxon>
        <taxon>Rhizobium</taxon>
    </lineage>
</organism>
<protein>
    <recommendedName>
        <fullName evidence="6">HTH-type transcriptional regulator TtuA</fullName>
    </recommendedName>
    <alternativeName>
        <fullName evidence="7">Tartrate utilization transcriptional regulator</fullName>
    </alternativeName>
</protein>
<dbReference type="GO" id="GO:0003700">
    <property type="term" value="F:DNA-binding transcription factor activity"/>
    <property type="evidence" value="ECO:0007669"/>
    <property type="project" value="InterPro"/>
</dbReference>
<dbReference type="Proteomes" id="UP000547879">
    <property type="component" value="Unassembled WGS sequence"/>
</dbReference>
<dbReference type="FunFam" id="1.10.10.10:FF:000001">
    <property type="entry name" value="LysR family transcriptional regulator"/>
    <property type="match status" value="1"/>
</dbReference>
<dbReference type="PANTHER" id="PTHR30537:SF5">
    <property type="entry name" value="HTH-TYPE TRANSCRIPTIONAL ACTIVATOR TTDR-RELATED"/>
    <property type="match status" value="1"/>
</dbReference>
<dbReference type="InterPro" id="IPR058163">
    <property type="entry name" value="LysR-type_TF_proteobact-type"/>
</dbReference>
<evidence type="ECO:0000256" key="4">
    <source>
        <dbReference type="ARBA" id="ARBA00023163"/>
    </source>
</evidence>
<keyword evidence="2" id="KW-0805">Transcription regulation</keyword>
<dbReference type="RefSeq" id="WP_183993460.1">
    <property type="nucleotide sequence ID" value="NZ_BMHW01000008.1"/>
</dbReference>
<evidence type="ECO:0000256" key="3">
    <source>
        <dbReference type="ARBA" id="ARBA00023125"/>
    </source>
</evidence>
<accession>A0A7W9Y7V9</accession>
<evidence type="ECO:0000259" key="8">
    <source>
        <dbReference type="PROSITE" id="PS50931"/>
    </source>
</evidence>
<name>A0A7W9Y7V9_9HYPH</name>
<dbReference type="SUPFAM" id="SSF53850">
    <property type="entry name" value="Periplasmic binding protein-like II"/>
    <property type="match status" value="1"/>
</dbReference>
<dbReference type="Pfam" id="PF00126">
    <property type="entry name" value="HTH_1"/>
    <property type="match status" value="1"/>
</dbReference>